<organism evidence="8">
    <name type="scientific">Davidia involucrata</name>
    <name type="common">Dove tree</name>
    <dbReference type="NCBI Taxonomy" id="16924"/>
    <lineage>
        <taxon>Eukaryota</taxon>
        <taxon>Viridiplantae</taxon>
        <taxon>Streptophyta</taxon>
        <taxon>Embryophyta</taxon>
        <taxon>Tracheophyta</taxon>
        <taxon>Spermatophyta</taxon>
        <taxon>Magnoliopsida</taxon>
        <taxon>eudicotyledons</taxon>
        <taxon>Gunneridae</taxon>
        <taxon>Pentapetalae</taxon>
        <taxon>asterids</taxon>
        <taxon>Cornales</taxon>
        <taxon>Nyssaceae</taxon>
        <taxon>Davidia</taxon>
    </lineage>
</organism>
<dbReference type="Gene3D" id="3.90.1150.10">
    <property type="entry name" value="Aspartate Aminotransferase, domain 1"/>
    <property type="match status" value="1"/>
</dbReference>
<dbReference type="InterPro" id="IPR004839">
    <property type="entry name" value="Aminotransferase_I/II_large"/>
</dbReference>
<dbReference type="InterPro" id="IPR015422">
    <property type="entry name" value="PyrdxlP-dep_Trfase_small"/>
</dbReference>
<keyword evidence="3 4" id="KW-0663">Pyridoxal phosphate</keyword>
<dbReference type="CDD" id="cd00609">
    <property type="entry name" value="AAT_like"/>
    <property type="match status" value="1"/>
</dbReference>
<name>A0A5B6Z5L2_DAVIN</name>
<dbReference type="Pfam" id="PF00155">
    <property type="entry name" value="Aminotran_1_2"/>
    <property type="match status" value="1"/>
</dbReference>
<dbReference type="PIRSF" id="PIRSF000517">
    <property type="entry name" value="Tyr_transaminase"/>
    <property type="match status" value="1"/>
</dbReference>
<evidence type="ECO:0000256" key="2">
    <source>
        <dbReference type="ARBA" id="ARBA00007441"/>
    </source>
</evidence>
<evidence type="ECO:0000256" key="3">
    <source>
        <dbReference type="ARBA" id="ARBA00022898"/>
    </source>
</evidence>
<comment type="cofactor">
    <cofactor evidence="1 4 5">
        <name>pyridoxal 5'-phosphate</name>
        <dbReference type="ChEBI" id="CHEBI:597326"/>
    </cofactor>
</comment>
<accession>A0A5B6Z5L2</accession>
<feature type="domain" description="Aminotransferase class I/classII large" evidence="7">
    <location>
        <begin position="71"/>
        <end position="434"/>
    </location>
</feature>
<dbReference type="PANTHER" id="PTHR45744:SF11">
    <property type="entry name" value="TYROSINE AMINOTRANSFERASE"/>
    <property type="match status" value="1"/>
</dbReference>
<evidence type="ECO:0000256" key="4">
    <source>
        <dbReference type="PIRNR" id="PIRNR000517"/>
    </source>
</evidence>
<dbReference type="EMBL" id="GHES01008775">
    <property type="protein sequence ID" value="MPA39334.1"/>
    <property type="molecule type" value="Transcribed_RNA"/>
</dbReference>
<feature type="modified residue" description="N6-(pyridoxal phosphate)lysine" evidence="5">
    <location>
        <position position="278"/>
    </location>
</feature>
<dbReference type="GO" id="GO:0030170">
    <property type="term" value="F:pyridoxal phosphate binding"/>
    <property type="evidence" value="ECO:0007669"/>
    <property type="project" value="InterPro"/>
</dbReference>
<reference evidence="8" key="1">
    <citation type="submission" date="2019-08" db="EMBL/GenBank/DDBJ databases">
        <title>Reference gene set and small RNA set construction with multiple tissues from Davidia involucrata Baill.</title>
        <authorList>
            <person name="Yang H."/>
            <person name="Zhou C."/>
            <person name="Li G."/>
            <person name="Wang J."/>
            <person name="Gao P."/>
            <person name="Wang M."/>
            <person name="Wang R."/>
            <person name="Zhao Y."/>
        </authorList>
    </citation>
    <scope>NUCLEOTIDE SEQUENCE</scope>
    <source>
        <tissue evidence="8">Mixed with DoveR01_LX</tissue>
    </source>
</reference>
<dbReference type="InterPro" id="IPR015421">
    <property type="entry name" value="PyrdxlP-dep_Trfase_major"/>
</dbReference>
<evidence type="ECO:0000256" key="5">
    <source>
        <dbReference type="PIRSR" id="PIRSR000517-1"/>
    </source>
</evidence>
<feature type="compositionally biased region" description="Polar residues" evidence="6">
    <location>
        <begin position="1"/>
        <end position="11"/>
    </location>
</feature>
<dbReference type="InterPro" id="IPR005958">
    <property type="entry name" value="TyrNic_aminoTrfase"/>
</dbReference>
<comment type="similarity">
    <text evidence="2 4">Belongs to the class-I pyridoxal-phosphate-dependent aminotransferase family.</text>
</comment>
<dbReference type="FunFam" id="3.90.1150.10:FF:000040">
    <property type="entry name" value="Tyrosine aminotransferase"/>
    <property type="match status" value="1"/>
</dbReference>
<dbReference type="NCBIfam" id="TIGR01265">
    <property type="entry name" value="tyr_nico_aTase"/>
    <property type="match status" value="1"/>
</dbReference>
<evidence type="ECO:0000259" key="7">
    <source>
        <dbReference type="Pfam" id="PF00155"/>
    </source>
</evidence>
<sequence length="445" mass="49108">MNMTHTLSPSESLVGVASHSYSEGGEEMENGSTRWGFQGNEELVTASAITIRGVLNTVMENLNEADHRPTIPLGHGDPSLFPCFRTTHIAEDAIVDTLRSAKFNCYAPTVGILPARRAIAEYLSQDLPYKLSPDDVFLTLGCTQAIEAILSVLARPNANILFPRPGFPFYEARAAYNHLEVRHFDLLPDKGWEVDLDAVEALADENTVAMVIVNPGNPCGNVFTYQHLKKVADTARKLGILVIADEVYDHLAFGRNPFVPMGVFGSITPVITVGSISKRWIVPGWRCGWLVTNDPSGILKKHGIVDSIKGFLNISSDPVTFIQGAVPQILEKTKDDFFLKIVNILREAAEICYDRIKEIPCITCPSKPEGSMFVMVKLNLSLLEDIDDDLDFCVKLAKEESVIVLPGVAVGLKNWLRITFAIEPSSLEEGLGRIKAFYQRHAKKQ</sequence>
<protein>
    <recommendedName>
        <fullName evidence="7">Aminotransferase class I/classII large domain-containing protein</fullName>
    </recommendedName>
</protein>
<dbReference type="AlphaFoldDB" id="A0A5B6Z5L2"/>
<evidence type="ECO:0000313" key="8">
    <source>
        <dbReference type="EMBL" id="MPA39334.1"/>
    </source>
</evidence>
<evidence type="ECO:0000256" key="1">
    <source>
        <dbReference type="ARBA" id="ARBA00001933"/>
    </source>
</evidence>
<dbReference type="SUPFAM" id="SSF53383">
    <property type="entry name" value="PLP-dependent transferases"/>
    <property type="match status" value="1"/>
</dbReference>
<feature type="region of interest" description="Disordered" evidence="6">
    <location>
        <begin position="1"/>
        <end position="31"/>
    </location>
</feature>
<evidence type="ECO:0000256" key="6">
    <source>
        <dbReference type="SAM" id="MobiDB-lite"/>
    </source>
</evidence>
<dbReference type="Gene3D" id="3.40.640.10">
    <property type="entry name" value="Type I PLP-dependent aspartate aminotransferase-like (Major domain)"/>
    <property type="match status" value="1"/>
</dbReference>
<proteinExistence type="inferred from homology"/>
<gene>
    <name evidence="8" type="ORF">Din_008775</name>
</gene>
<dbReference type="GO" id="GO:0006572">
    <property type="term" value="P:L-tyrosine catabolic process"/>
    <property type="evidence" value="ECO:0007669"/>
    <property type="project" value="TreeGrafter"/>
</dbReference>
<dbReference type="InterPro" id="IPR015424">
    <property type="entry name" value="PyrdxlP-dep_Trfase"/>
</dbReference>
<dbReference type="GO" id="GO:0004838">
    <property type="term" value="F:L-tyrosine-2-oxoglutarate transaminase activity"/>
    <property type="evidence" value="ECO:0007669"/>
    <property type="project" value="TreeGrafter"/>
</dbReference>
<dbReference type="PANTHER" id="PTHR45744">
    <property type="entry name" value="TYROSINE AMINOTRANSFERASE"/>
    <property type="match status" value="1"/>
</dbReference>
<dbReference type="FunFam" id="3.40.640.10:FF:000048">
    <property type="entry name" value="tyrosine aminotransferase"/>
    <property type="match status" value="1"/>
</dbReference>